<feature type="chain" id="PRO_5032370234" description="Outer membrane protein beta-barrel domain-containing protein" evidence="2">
    <location>
        <begin position="25"/>
        <end position="185"/>
    </location>
</feature>
<feature type="signal peptide" evidence="2">
    <location>
        <begin position="1"/>
        <end position="24"/>
    </location>
</feature>
<dbReference type="RefSeq" id="WP_160726401.1">
    <property type="nucleotide sequence ID" value="NZ_WTYC01000001.1"/>
</dbReference>
<evidence type="ECO:0000313" key="5">
    <source>
        <dbReference type="Proteomes" id="UP000448199"/>
    </source>
</evidence>
<dbReference type="Proteomes" id="UP000448199">
    <property type="component" value="Unassembled WGS sequence"/>
</dbReference>
<protein>
    <recommendedName>
        <fullName evidence="3">Outer membrane protein beta-barrel domain-containing protein</fullName>
    </recommendedName>
</protein>
<organism evidence="4 5">
    <name type="scientific">Qipengyuania vulgaris</name>
    <dbReference type="NCBI Taxonomy" id="291985"/>
    <lineage>
        <taxon>Bacteria</taxon>
        <taxon>Pseudomonadati</taxon>
        <taxon>Pseudomonadota</taxon>
        <taxon>Alphaproteobacteria</taxon>
        <taxon>Sphingomonadales</taxon>
        <taxon>Erythrobacteraceae</taxon>
        <taxon>Qipengyuania</taxon>
    </lineage>
</organism>
<dbReference type="Gene3D" id="2.40.160.20">
    <property type="match status" value="1"/>
</dbReference>
<dbReference type="Pfam" id="PF13505">
    <property type="entry name" value="OMP_b-brl"/>
    <property type="match status" value="1"/>
</dbReference>
<keyword evidence="1 2" id="KW-0732">Signal</keyword>
<feature type="domain" description="Outer membrane protein beta-barrel" evidence="3">
    <location>
        <begin position="9"/>
        <end position="160"/>
    </location>
</feature>
<evidence type="ECO:0000256" key="2">
    <source>
        <dbReference type="SAM" id="SignalP"/>
    </source>
</evidence>
<comment type="caution">
    <text evidence="4">The sequence shown here is derived from an EMBL/GenBank/DDBJ whole genome shotgun (WGS) entry which is preliminary data.</text>
</comment>
<dbReference type="SUPFAM" id="SSF56925">
    <property type="entry name" value="OMPA-like"/>
    <property type="match status" value="1"/>
</dbReference>
<dbReference type="InterPro" id="IPR011250">
    <property type="entry name" value="OMP/PagP_B-barrel"/>
</dbReference>
<sequence>MKAKAFLFAAVTAGAFTLPTAVQAQDVVPGEGFVGISGGYHDLGVDGDDFDSAELDIDTASPIVGVFAGYDLPIGATTFAGIEGNYTYGFDAIDSEIGASLRLGVRAPGGAKFYARGGYQHVDLDLEEIVNVDLGDEFDDLDDSDGDYLVGLGADFPLGGSLVRVNLDTIGFDTLRATAGVGFKF</sequence>
<evidence type="ECO:0000259" key="3">
    <source>
        <dbReference type="Pfam" id="PF13505"/>
    </source>
</evidence>
<evidence type="ECO:0000256" key="1">
    <source>
        <dbReference type="ARBA" id="ARBA00022729"/>
    </source>
</evidence>
<proteinExistence type="predicted"/>
<accession>A0A844XNZ3</accession>
<gene>
    <name evidence="4" type="ORF">GRI69_00640</name>
</gene>
<name>A0A844XNZ3_9SPHN</name>
<dbReference type="OrthoDB" id="7594964at2"/>
<dbReference type="AlphaFoldDB" id="A0A844XNZ3"/>
<dbReference type="EMBL" id="WTYC01000001">
    <property type="protein sequence ID" value="MXO46772.1"/>
    <property type="molecule type" value="Genomic_DNA"/>
</dbReference>
<evidence type="ECO:0000313" key="4">
    <source>
        <dbReference type="EMBL" id="MXO46772.1"/>
    </source>
</evidence>
<keyword evidence="5" id="KW-1185">Reference proteome</keyword>
<reference evidence="4 5" key="1">
    <citation type="submission" date="2019-12" db="EMBL/GenBank/DDBJ databases">
        <title>Genomic-based taxomic classification of the family Erythrobacteraceae.</title>
        <authorList>
            <person name="Xu L."/>
        </authorList>
    </citation>
    <scope>NUCLEOTIDE SEQUENCE [LARGE SCALE GENOMIC DNA]</scope>
    <source>
        <strain evidence="4 5">DSM 17792</strain>
    </source>
</reference>
<dbReference type="InterPro" id="IPR027385">
    <property type="entry name" value="Beta-barrel_OMP"/>
</dbReference>